<evidence type="ECO:0000313" key="8">
    <source>
        <dbReference type="EMBL" id="HGU40217.1"/>
    </source>
</evidence>
<accession>A0A7C4RVV5</accession>
<gene>
    <name evidence="4 8" type="primary">whiA</name>
    <name evidence="8" type="ORF">ENT77_03355</name>
</gene>
<evidence type="ECO:0000256" key="1">
    <source>
        <dbReference type="ARBA" id="ARBA00022618"/>
    </source>
</evidence>
<keyword evidence="1 4" id="KW-0132">Cell division</keyword>
<dbReference type="Pfam" id="PF14527">
    <property type="entry name" value="LAGLIDADG_WhiA"/>
    <property type="match status" value="1"/>
</dbReference>
<evidence type="ECO:0000259" key="7">
    <source>
        <dbReference type="Pfam" id="PF14527"/>
    </source>
</evidence>
<evidence type="ECO:0000259" key="6">
    <source>
        <dbReference type="Pfam" id="PF10298"/>
    </source>
</evidence>
<name>A0A7C4RVV5_9BACT</name>
<sequence length="343" mass="39132">MRYTFSEEVKGELCQVEVLSSEEAGAELAGYLKGRGLIVKSNLDSYVTLEVGFIPAARRVMNLLHFLGIDKKRLTLLKNRMKRKRVQIFVPLSILEKLEISVIEVPRFLGDDIGFLGAFLRGLFVSCGSVTDPAKHYHFEIVSQNEELLRYLDHTLAEYMGISGNVTKMGNYAHRYFVKRGKDIQELLELMGAQRSAAHFEKIVSSREIKCDINRSLNFISANAKRSGESTARQIAMINIIKEKIGLEQLPEELRKVAITRLEYVDLPLSELAQQFDPPLSKTMVYTRLRKLMQLAEYLENNFLDDSQSIDELLNKFGSVRTRRKSNNCDCTQENVALQLDQD</sequence>
<dbReference type="InterPro" id="IPR027434">
    <property type="entry name" value="Homing_endonucl"/>
</dbReference>
<keyword evidence="3 4" id="KW-0131">Cell cycle</keyword>
<evidence type="ECO:0000259" key="5">
    <source>
        <dbReference type="Pfam" id="PF02650"/>
    </source>
</evidence>
<dbReference type="NCBIfam" id="TIGR00647">
    <property type="entry name" value="DNA_bind_WhiA"/>
    <property type="match status" value="1"/>
</dbReference>
<feature type="domain" description="WhiA LAGLIDADG-like" evidence="7">
    <location>
        <begin position="117"/>
        <end position="210"/>
    </location>
</feature>
<reference evidence="8" key="1">
    <citation type="journal article" date="2020" name="mSystems">
        <title>Genome- and Community-Level Interaction Insights into Carbon Utilization and Element Cycling Functions of Hydrothermarchaeota in Hydrothermal Sediment.</title>
        <authorList>
            <person name="Zhou Z."/>
            <person name="Liu Y."/>
            <person name="Xu W."/>
            <person name="Pan J."/>
            <person name="Luo Z.H."/>
            <person name="Li M."/>
        </authorList>
    </citation>
    <scope>NUCLEOTIDE SEQUENCE [LARGE SCALE GENOMIC DNA]</scope>
    <source>
        <strain evidence="8">SpSt-609</strain>
    </source>
</reference>
<protein>
    <recommendedName>
        <fullName evidence="4">Probable cell division protein WhiA</fullName>
    </recommendedName>
</protein>
<dbReference type="GO" id="GO:0043937">
    <property type="term" value="P:regulation of sporulation"/>
    <property type="evidence" value="ECO:0007669"/>
    <property type="project" value="InterPro"/>
</dbReference>
<dbReference type="InterPro" id="IPR003802">
    <property type="entry name" value="Sporulation_regulator_WhiA"/>
</dbReference>
<proteinExistence type="inferred from homology"/>
<dbReference type="InterPro" id="IPR023054">
    <property type="entry name" value="Sporulation_regulator_WhiA_C"/>
</dbReference>
<evidence type="ECO:0000256" key="2">
    <source>
        <dbReference type="ARBA" id="ARBA00023125"/>
    </source>
</evidence>
<organism evidence="8">
    <name type="scientific">Fervidobacterium thailandense</name>
    <dbReference type="NCBI Taxonomy" id="1008305"/>
    <lineage>
        <taxon>Bacteria</taxon>
        <taxon>Thermotogati</taxon>
        <taxon>Thermotogota</taxon>
        <taxon>Thermotogae</taxon>
        <taxon>Thermotogales</taxon>
        <taxon>Fervidobacteriaceae</taxon>
        <taxon>Fervidobacterium</taxon>
    </lineage>
</organism>
<dbReference type="GO" id="GO:0051301">
    <property type="term" value="P:cell division"/>
    <property type="evidence" value="ECO:0007669"/>
    <property type="project" value="UniProtKB-UniRule"/>
</dbReference>
<dbReference type="PANTHER" id="PTHR37307">
    <property type="entry name" value="CELL DIVISION PROTEIN WHIA-RELATED"/>
    <property type="match status" value="1"/>
</dbReference>
<dbReference type="Pfam" id="PF02650">
    <property type="entry name" value="HTH_WhiA"/>
    <property type="match status" value="1"/>
</dbReference>
<dbReference type="AlphaFoldDB" id="A0A7C4RVV5"/>
<feature type="domain" description="Sporulation transcription regulator WhiA N-terminal" evidence="6">
    <location>
        <begin position="22"/>
        <end position="99"/>
    </location>
</feature>
<dbReference type="InterPro" id="IPR039518">
    <property type="entry name" value="WhiA_LAGLIDADG_dom"/>
</dbReference>
<dbReference type="Gene3D" id="3.10.28.10">
    <property type="entry name" value="Homing endonucleases"/>
    <property type="match status" value="1"/>
</dbReference>
<comment type="caution">
    <text evidence="8">The sequence shown here is derived from an EMBL/GenBank/DDBJ whole genome shotgun (WGS) entry which is preliminary data.</text>
</comment>
<dbReference type="Pfam" id="PF10298">
    <property type="entry name" value="WhiA_N"/>
    <property type="match status" value="1"/>
</dbReference>
<dbReference type="InterPro" id="IPR018478">
    <property type="entry name" value="Sporu_reg_WhiA_N_dom"/>
</dbReference>
<evidence type="ECO:0000256" key="3">
    <source>
        <dbReference type="ARBA" id="ARBA00023306"/>
    </source>
</evidence>
<feature type="domain" description="Sporulation regulator WhiA C-terminal" evidence="5">
    <location>
        <begin position="213"/>
        <end position="296"/>
    </location>
</feature>
<dbReference type="EMBL" id="DSZY01000014">
    <property type="protein sequence ID" value="HGU40217.1"/>
    <property type="molecule type" value="Genomic_DNA"/>
</dbReference>
<dbReference type="PANTHER" id="PTHR37307:SF1">
    <property type="entry name" value="CELL DIVISION PROTEIN WHIA-RELATED"/>
    <property type="match status" value="1"/>
</dbReference>
<dbReference type="GO" id="GO:0003677">
    <property type="term" value="F:DNA binding"/>
    <property type="evidence" value="ECO:0007669"/>
    <property type="project" value="UniProtKB-UniRule"/>
</dbReference>
<comment type="function">
    <text evidence="4">Involved in cell division and chromosome segregation.</text>
</comment>
<keyword evidence="2 4" id="KW-0238">DNA-binding</keyword>
<comment type="similarity">
    <text evidence="4">Belongs to the WhiA family.</text>
</comment>
<dbReference type="SUPFAM" id="SSF55608">
    <property type="entry name" value="Homing endonucleases"/>
    <property type="match status" value="1"/>
</dbReference>
<dbReference type="HAMAP" id="MF_01420">
    <property type="entry name" value="HTH_type_WhiA"/>
    <property type="match status" value="1"/>
</dbReference>
<evidence type="ECO:0000256" key="4">
    <source>
        <dbReference type="HAMAP-Rule" id="MF_01420"/>
    </source>
</evidence>